<evidence type="ECO:0000256" key="1">
    <source>
        <dbReference type="SAM" id="Phobius"/>
    </source>
</evidence>
<proteinExistence type="predicted"/>
<organism evidence="2 3">
    <name type="scientific">Pseudolactococcus plantarum</name>
    <dbReference type="NCBI Taxonomy" id="1365"/>
    <lineage>
        <taxon>Bacteria</taxon>
        <taxon>Bacillati</taxon>
        <taxon>Bacillota</taxon>
        <taxon>Bacilli</taxon>
        <taxon>Lactobacillales</taxon>
        <taxon>Streptococcaceae</taxon>
        <taxon>Pseudolactococcus</taxon>
    </lineage>
</organism>
<dbReference type="PANTHER" id="PTHR40078:SF1">
    <property type="entry name" value="INTEGRAL MEMBRANE PROTEIN"/>
    <property type="match status" value="1"/>
</dbReference>
<reference evidence="2 3" key="1">
    <citation type="submission" date="2014-12" db="EMBL/GenBank/DDBJ databases">
        <title>Draft genome sequences of 10 type strains of Lactococcus.</title>
        <authorList>
            <person name="Sun Z."/>
            <person name="Zhong Z."/>
            <person name="Liu W."/>
            <person name="Zhang W."/>
            <person name="Zhang H."/>
        </authorList>
    </citation>
    <scope>NUCLEOTIDE SEQUENCE [LARGE SCALE GENOMIC DNA]</scope>
    <source>
        <strain evidence="2 3">DSM 20686</strain>
    </source>
</reference>
<dbReference type="Proteomes" id="UP000242246">
    <property type="component" value="Unassembled WGS sequence"/>
</dbReference>
<dbReference type="AlphaFoldDB" id="A0A2A5RZT6"/>
<accession>A0A2A5RZT6</accession>
<protein>
    <submittedName>
        <fullName evidence="2">Membrane protein</fullName>
    </submittedName>
</protein>
<keyword evidence="1" id="KW-0812">Transmembrane</keyword>
<evidence type="ECO:0000313" key="3">
    <source>
        <dbReference type="Proteomes" id="UP000242246"/>
    </source>
</evidence>
<name>A0A2A5RZT6_9LACT</name>
<dbReference type="InterPro" id="IPR038750">
    <property type="entry name" value="YczE/YyaS-like"/>
</dbReference>
<dbReference type="EMBL" id="JXJX01000007">
    <property type="protein sequence ID" value="PCS06700.1"/>
    <property type="molecule type" value="Genomic_DNA"/>
</dbReference>
<dbReference type="PANTHER" id="PTHR40078">
    <property type="entry name" value="INTEGRAL MEMBRANE PROTEIN-RELATED"/>
    <property type="match status" value="1"/>
</dbReference>
<feature type="transmembrane region" description="Helical" evidence="1">
    <location>
        <begin position="192"/>
        <end position="210"/>
    </location>
</feature>
<dbReference type="RefSeq" id="WP_068162280.1">
    <property type="nucleotide sequence ID" value="NZ_JXJX01000007.1"/>
</dbReference>
<feature type="transmembrane region" description="Helical" evidence="1">
    <location>
        <begin position="17"/>
        <end position="37"/>
    </location>
</feature>
<evidence type="ECO:0000313" key="2">
    <source>
        <dbReference type="EMBL" id="PCS06700.1"/>
    </source>
</evidence>
<keyword evidence="3" id="KW-1185">Reference proteome</keyword>
<feature type="transmembrane region" description="Helical" evidence="1">
    <location>
        <begin position="86"/>
        <end position="103"/>
    </location>
</feature>
<feature type="transmembrane region" description="Helical" evidence="1">
    <location>
        <begin position="166"/>
        <end position="186"/>
    </location>
</feature>
<dbReference type="OrthoDB" id="3237813at2"/>
<feature type="transmembrane region" description="Helical" evidence="1">
    <location>
        <begin position="57"/>
        <end position="77"/>
    </location>
</feature>
<comment type="caution">
    <text evidence="2">The sequence shown here is derived from an EMBL/GenBank/DDBJ whole genome shotgun (WGS) entry which is preliminary data.</text>
</comment>
<dbReference type="STRING" id="1348632.GCA_001591745_00936"/>
<keyword evidence="1" id="KW-1133">Transmembrane helix</keyword>
<feature type="transmembrane region" description="Helical" evidence="1">
    <location>
        <begin position="115"/>
        <end position="138"/>
    </location>
</feature>
<keyword evidence="1" id="KW-0472">Membrane</keyword>
<dbReference type="Pfam" id="PF19700">
    <property type="entry name" value="DUF6198"/>
    <property type="match status" value="1"/>
</dbReference>
<gene>
    <name evidence="2" type="ORF">RU87_GL001553</name>
</gene>
<sequence length="222" mass="24912">MLETEFGLRKPTLYESFFYFSLSLLINAIGNGLTVATNMGSSMWTASAANIAYDFNFSISWVLVIYGASQIVLNILLTRSIDLPRILGNIIFISFFGPFVGLFKQLFLNLGFANFSLVTKIVFDIIGICFIAIAISIYQRLNLILHPGDEMTNILRFKYFNGNAKLAQWTNFSIPVLVILILSLIFKQIVAVNIGTAVALFFQGTLIAYADKRIFPNLKHRL</sequence>